<feature type="compositionally biased region" description="Polar residues" evidence="1">
    <location>
        <begin position="1"/>
        <end position="14"/>
    </location>
</feature>
<proteinExistence type="predicted"/>
<feature type="compositionally biased region" description="Basic and acidic residues" evidence="1">
    <location>
        <begin position="39"/>
        <end position="50"/>
    </location>
</feature>
<dbReference type="Proteomes" id="UP001237595">
    <property type="component" value="Unassembled WGS sequence"/>
</dbReference>
<organism evidence="2 3">
    <name type="scientific">Saccharopolyspora ipomoeae</name>
    <dbReference type="NCBI Taxonomy" id="3042027"/>
    <lineage>
        <taxon>Bacteria</taxon>
        <taxon>Bacillati</taxon>
        <taxon>Actinomycetota</taxon>
        <taxon>Actinomycetes</taxon>
        <taxon>Pseudonocardiales</taxon>
        <taxon>Pseudonocardiaceae</taxon>
        <taxon>Saccharopolyspora</taxon>
    </lineage>
</organism>
<accession>A0ABT6PGP7</accession>
<gene>
    <name evidence="2" type="ORF">QFW96_01030</name>
</gene>
<evidence type="ECO:0000313" key="2">
    <source>
        <dbReference type="EMBL" id="MDI2027166.1"/>
    </source>
</evidence>
<dbReference type="RefSeq" id="WP_281453551.1">
    <property type="nucleotide sequence ID" value="NZ_JASAOF010000001.1"/>
</dbReference>
<evidence type="ECO:0000256" key="1">
    <source>
        <dbReference type="SAM" id="MobiDB-lite"/>
    </source>
</evidence>
<comment type="caution">
    <text evidence="2">The sequence shown here is derived from an EMBL/GenBank/DDBJ whole genome shotgun (WGS) entry which is preliminary data.</text>
</comment>
<keyword evidence="3" id="KW-1185">Reference proteome</keyword>
<evidence type="ECO:0000313" key="3">
    <source>
        <dbReference type="Proteomes" id="UP001237595"/>
    </source>
</evidence>
<protein>
    <submittedName>
        <fullName evidence="2">Uncharacterized protein</fullName>
    </submittedName>
</protein>
<dbReference type="EMBL" id="JASAOF010000001">
    <property type="protein sequence ID" value="MDI2027166.1"/>
    <property type="molecule type" value="Genomic_DNA"/>
</dbReference>
<name>A0ABT6PGP7_9PSEU</name>
<sequence length="96" mass="10384">MSRTCPGTRPSTRSIAPRKPDRDQILSPDPDYGRNQVPDYRRNQVPDYRRNPTFGLGSGPGEQQSCVVLGTAIQPSSGGRGIAVSRTTLAFEIVGP</sequence>
<feature type="region of interest" description="Disordered" evidence="1">
    <location>
        <begin position="1"/>
        <end position="62"/>
    </location>
</feature>
<reference evidence="2 3" key="1">
    <citation type="submission" date="2023-04" db="EMBL/GenBank/DDBJ databases">
        <title>Draft genome sequence of Saccharopolyspora sp. TS4A08 isolated from sweet potato rhizospheric soil.</title>
        <authorList>
            <person name="Suksaard P."/>
            <person name="Duangmal K."/>
        </authorList>
    </citation>
    <scope>NUCLEOTIDE SEQUENCE [LARGE SCALE GENOMIC DNA]</scope>
    <source>
        <strain evidence="2 3">TS4A08</strain>
    </source>
</reference>